<dbReference type="SUPFAM" id="SSF52047">
    <property type="entry name" value="RNI-like"/>
    <property type="match status" value="1"/>
</dbReference>
<feature type="domain" description="F-box" evidence="1">
    <location>
        <begin position="68"/>
        <end position="105"/>
    </location>
</feature>
<dbReference type="PANTHER" id="PTHR34145">
    <property type="entry name" value="OS02G0105600 PROTEIN"/>
    <property type="match status" value="1"/>
</dbReference>
<dbReference type="InterPro" id="IPR036047">
    <property type="entry name" value="F-box-like_dom_sf"/>
</dbReference>
<dbReference type="Proteomes" id="UP001632038">
    <property type="component" value="Unassembled WGS sequence"/>
</dbReference>
<dbReference type="Pfam" id="PF00646">
    <property type="entry name" value="F-box"/>
    <property type="match status" value="1"/>
</dbReference>
<dbReference type="InterPro" id="IPR053772">
    <property type="entry name" value="At1g61320/At1g61330-like"/>
</dbReference>
<evidence type="ECO:0000313" key="3">
    <source>
        <dbReference type="EMBL" id="KAL3618261.1"/>
    </source>
</evidence>
<dbReference type="AlphaFoldDB" id="A0ABD3BLD5"/>
<dbReference type="InterPro" id="IPR001810">
    <property type="entry name" value="F-box_dom"/>
</dbReference>
<accession>A0ABD3BLD5</accession>
<feature type="domain" description="At1g61320/AtMIF1 LRR" evidence="2">
    <location>
        <begin position="168"/>
        <end position="330"/>
    </location>
</feature>
<organism evidence="3 4">
    <name type="scientific">Castilleja foliolosa</name>
    <dbReference type="NCBI Taxonomy" id="1961234"/>
    <lineage>
        <taxon>Eukaryota</taxon>
        <taxon>Viridiplantae</taxon>
        <taxon>Streptophyta</taxon>
        <taxon>Embryophyta</taxon>
        <taxon>Tracheophyta</taxon>
        <taxon>Spermatophyta</taxon>
        <taxon>Magnoliopsida</taxon>
        <taxon>eudicotyledons</taxon>
        <taxon>Gunneridae</taxon>
        <taxon>Pentapetalae</taxon>
        <taxon>asterids</taxon>
        <taxon>lamiids</taxon>
        <taxon>Lamiales</taxon>
        <taxon>Orobanchaceae</taxon>
        <taxon>Pedicularideae</taxon>
        <taxon>Castillejinae</taxon>
        <taxon>Castilleja</taxon>
    </lineage>
</organism>
<protein>
    <recommendedName>
        <fullName evidence="5">F-box domain-containing protein</fullName>
    </recommendedName>
</protein>
<sequence length="566" mass="65423">MFRNRILHRAIRMRSRTRINKPMLARDRVDDEAVSRKRKIEQIVVDSDHETARKKRNTRGNKVIPDRISDLPEAIIHIIFSYMKCTKDVARTTILSKKWKSSFDSYLTFDFDERWFGMPKRAGRHNRIKAREVQKKQFKSYVERSLRTRLDPVPCIDKFRLYVNNFDMALRANMSGWVCSALIKNVKELDIQVDVKGKNFPLPNGVLTSPMITSLKLSGSIVIDSSIISMSNLRQLSIKESSSITNSGIHDFETNCPLIEDLRLIACTSLTSLFISSLLKLKRVELHKCVNPIVISIVGPRLETFLYHGDKNRACKINLSGSSNLRNLTLRSCTMSGMVFHDFIAKYPLIEKLELQECGNIERVDLFSERLRSLSLVQCEKLKEVNIDALNLYNLVFTGHNMPFASVNVVGLREAKFSFGPVTRTNKCLIEYPQLFRNFDLSKGFKLIVYSNQSMKIYEEPKDAYKVQDFFSKFELTASLTNVSRVVDNWLRESHGRTIALISPSTELIRVTQMVIIKRDANPSCCSLYSNKCWRHYVENVRMSMNSKNEMHYDFKWKSRCDKSVA</sequence>
<dbReference type="SUPFAM" id="SSF81383">
    <property type="entry name" value="F-box domain"/>
    <property type="match status" value="1"/>
</dbReference>
<keyword evidence="4" id="KW-1185">Reference proteome</keyword>
<proteinExistence type="predicted"/>
<comment type="caution">
    <text evidence="3">The sequence shown here is derived from an EMBL/GenBank/DDBJ whole genome shotgun (WGS) entry which is preliminary data.</text>
</comment>
<name>A0ABD3BLD5_9LAMI</name>
<dbReference type="Pfam" id="PF23622">
    <property type="entry name" value="LRR_At1g61320_AtMIF1"/>
    <property type="match status" value="1"/>
</dbReference>
<dbReference type="EMBL" id="JAVIJP010000081">
    <property type="protein sequence ID" value="KAL3618261.1"/>
    <property type="molecule type" value="Genomic_DNA"/>
</dbReference>
<evidence type="ECO:0000313" key="4">
    <source>
        <dbReference type="Proteomes" id="UP001632038"/>
    </source>
</evidence>
<dbReference type="Gene3D" id="3.80.10.10">
    <property type="entry name" value="Ribonuclease Inhibitor"/>
    <property type="match status" value="1"/>
</dbReference>
<reference evidence="4" key="1">
    <citation type="journal article" date="2024" name="IScience">
        <title>Strigolactones Initiate the Formation of Haustorium-like Structures in Castilleja.</title>
        <authorList>
            <person name="Buerger M."/>
            <person name="Peterson D."/>
            <person name="Chory J."/>
        </authorList>
    </citation>
    <scope>NUCLEOTIDE SEQUENCE [LARGE SCALE GENOMIC DNA]</scope>
</reference>
<evidence type="ECO:0008006" key="5">
    <source>
        <dbReference type="Google" id="ProtNLM"/>
    </source>
</evidence>
<dbReference type="InterPro" id="IPR032675">
    <property type="entry name" value="LRR_dom_sf"/>
</dbReference>
<dbReference type="InterPro" id="IPR055357">
    <property type="entry name" value="LRR_At1g61320_AtMIF1"/>
</dbReference>
<gene>
    <name evidence="3" type="ORF">CASFOL_038582</name>
</gene>
<evidence type="ECO:0000259" key="2">
    <source>
        <dbReference type="Pfam" id="PF23622"/>
    </source>
</evidence>
<dbReference type="PANTHER" id="PTHR34145:SF28">
    <property type="entry name" value="F-BOX DOMAIN-CONTAINING PROTEIN"/>
    <property type="match status" value="1"/>
</dbReference>
<evidence type="ECO:0000259" key="1">
    <source>
        <dbReference type="Pfam" id="PF00646"/>
    </source>
</evidence>